<evidence type="ECO:0000256" key="1">
    <source>
        <dbReference type="SAM" id="MobiDB-lite"/>
    </source>
</evidence>
<comment type="caution">
    <text evidence="3">The sequence shown here is derived from an EMBL/GenBank/DDBJ whole genome shotgun (WGS) entry which is preliminary data.</text>
</comment>
<gene>
    <name evidence="3" type="ORF">DI555_07135</name>
</gene>
<name>A0A2W5QMB6_9SPHN</name>
<dbReference type="SUPFAM" id="SSF54060">
    <property type="entry name" value="His-Me finger endonucleases"/>
    <property type="match status" value="1"/>
</dbReference>
<organism evidence="3 4">
    <name type="scientific">Novosphingobium pentaromativorans</name>
    <dbReference type="NCBI Taxonomy" id="205844"/>
    <lineage>
        <taxon>Bacteria</taxon>
        <taxon>Pseudomonadati</taxon>
        <taxon>Pseudomonadota</taxon>
        <taxon>Alphaproteobacteria</taxon>
        <taxon>Sphingomonadales</taxon>
        <taxon>Sphingomonadaceae</taxon>
        <taxon>Novosphingobium</taxon>
    </lineage>
</organism>
<dbReference type="InterPro" id="IPR003615">
    <property type="entry name" value="HNH_nuc"/>
</dbReference>
<accession>A0A2W5QMB6</accession>
<dbReference type="Proteomes" id="UP000249082">
    <property type="component" value="Unassembled WGS sequence"/>
</dbReference>
<dbReference type="SUPFAM" id="SSF54171">
    <property type="entry name" value="DNA-binding domain"/>
    <property type="match status" value="1"/>
</dbReference>
<reference evidence="3 4" key="1">
    <citation type="submission" date="2017-08" db="EMBL/GenBank/DDBJ databases">
        <title>Infants hospitalized years apart are colonized by the same room-sourced microbial strains.</title>
        <authorList>
            <person name="Brooks B."/>
            <person name="Olm M.R."/>
            <person name="Firek B.A."/>
            <person name="Baker R."/>
            <person name="Thomas B.C."/>
            <person name="Morowitz M.J."/>
            <person name="Banfield J.F."/>
        </authorList>
    </citation>
    <scope>NUCLEOTIDE SEQUENCE [LARGE SCALE GENOMIC DNA]</scope>
    <source>
        <strain evidence="3">S2_005_002_R2_33</strain>
    </source>
</reference>
<evidence type="ECO:0000313" key="4">
    <source>
        <dbReference type="Proteomes" id="UP000249082"/>
    </source>
</evidence>
<dbReference type="Pfam" id="PF13392">
    <property type="entry name" value="HNH_3"/>
    <property type="match status" value="1"/>
</dbReference>
<evidence type="ECO:0000313" key="3">
    <source>
        <dbReference type="EMBL" id="PZQ55793.1"/>
    </source>
</evidence>
<dbReference type="Gene3D" id="3.90.75.20">
    <property type="match status" value="1"/>
</dbReference>
<feature type="domain" description="HNH nuclease" evidence="2">
    <location>
        <begin position="86"/>
        <end position="128"/>
    </location>
</feature>
<dbReference type="EMBL" id="QFPX01000005">
    <property type="protein sequence ID" value="PZQ55793.1"/>
    <property type="molecule type" value="Genomic_DNA"/>
</dbReference>
<protein>
    <recommendedName>
        <fullName evidence="2">HNH nuclease domain-containing protein</fullName>
    </recommendedName>
</protein>
<dbReference type="InterPro" id="IPR044925">
    <property type="entry name" value="His-Me_finger_sf"/>
</dbReference>
<evidence type="ECO:0000259" key="2">
    <source>
        <dbReference type="Pfam" id="PF13392"/>
    </source>
</evidence>
<feature type="region of interest" description="Disordered" evidence="1">
    <location>
        <begin position="1"/>
        <end position="21"/>
    </location>
</feature>
<proteinExistence type="predicted"/>
<sequence>MADPANNIEPTPRHRGLRRPLPSPEYLRSRLRYDPEIGKLFWLSRTDIPDDRGRRIWNTRYAGREAFTALSPGGYLHGQINKVGFRAHRIIWAMVYGDCGDLDIDHINHDRADNRLTNLRAVPRIDNLRNKSLEPSNTSGVMGVGWCKRTCQWQSRIMVKQRTIHLGRFKDFDAAVAARKKAELLYGFHPNHGVNSG</sequence>
<dbReference type="InterPro" id="IPR016177">
    <property type="entry name" value="DNA-bd_dom_sf"/>
</dbReference>
<dbReference type="GO" id="GO:0003677">
    <property type="term" value="F:DNA binding"/>
    <property type="evidence" value="ECO:0007669"/>
    <property type="project" value="InterPro"/>
</dbReference>
<dbReference type="AlphaFoldDB" id="A0A2W5QMB6"/>